<evidence type="ECO:0000256" key="1">
    <source>
        <dbReference type="SAM" id="Phobius"/>
    </source>
</evidence>
<keyword evidence="1" id="KW-0472">Membrane</keyword>
<geneLocation type="plasmid" evidence="2 3">
    <name>pRetIE4771b</name>
</geneLocation>
<dbReference type="AlphaFoldDB" id="A0A060I7Z5"/>
<dbReference type="CDD" id="cd01324">
    <property type="entry name" value="cbb3_Oxidase_CcoQ"/>
    <property type="match status" value="1"/>
</dbReference>
<keyword evidence="1" id="KW-1133">Transmembrane helix</keyword>
<dbReference type="HOGENOM" id="CLU_192294_1_2_5"/>
<evidence type="ECO:0000313" key="3">
    <source>
        <dbReference type="Proteomes" id="UP000027180"/>
    </source>
</evidence>
<name>A0A060I7Z5_RHIET</name>
<keyword evidence="2" id="KW-0614">Plasmid</keyword>
<gene>
    <name evidence="2" type="primary">fixQ</name>
    <name evidence="2" type="ORF">IE4771_PB00143</name>
</gene>
<dbReference type="Proteomes" id="UP000027180">
    <property type="component" value="Plasmid pRetIE4771b"/>
</dbReference>
<dbReference type="OrthoDB" id="9801588at2"/>
<dbReference type="KEGG" id="rei:IE4771_PB00143"/>
<dbReference type="InterPro" id="IPR008621">
    <property type="entry name" value="Cbb3-typ_cyt_oxidase_comp"/>
</dbReference>
<evidence type="ECO:0000313" key="2">
    <source>
        <dbReference type="EMBL" id="AIC29874.1"/>
    </source>
</evidence>
<dbReference type="EMBL" id="CP006988">
    <property type="protein sequence ID" value="AIC29874.1"/>
    <property type="molecule type" value="Genomic_DNA"/>
</dbReference>
<accession>A0A060I7Z5</accession>
<reference evidence="2 3" key="1">
    <citation type="submission" date="2013-12" db="EMBL/GenBank/DDBJ databases">
        <title>Complete genome sequence of Rhizobium etli bv. mimosae IE4771.</title>
        <authorList>
            <person name="Bustos P."/>
            <person name="Santamaria R.I."/>
            <person name="Lozano L."/>
            <person name="Ormeno-Orrillo E."/>
            <person name="Rogel M.A."/>
            <person name="Romero D."/>
            <person name="Cevallos M.A."/>
            <person name="Martinez-Romero E."/>
            <person name="Gonzalez V."/>
        </authorList>
    </citation>
    <scope>NUCLEOTIDE SEQUENCE [LARGE SCALE GENOMIC DNA]</scope>
    <source>
        <strain evidence="2 3">IE4771</strain>
        <plasmid evidence="3">Plasmid pRetIE4771b</plasmid>
    </source>
</reference>
<sequence length="50" mass="5468">METYSAVRDFVDTWGLLAMAVFFVGAVSFTLRPGSKQIADDIAITALKDE</sequence>
<proteinExistence type="predicted"/>
<keyword evidence="1" id="KW-0812">Transmembrane</keyword>
<protein>
    <submittedName>
        <fullName evidence="2">Cbb3-type cytochrome-c oxidase subunit FixQ</fullName>
    </submittedName>
</protein>
<dbReference type="Pfam" id="PF05545">
    <property type="entry name" value="FixQ"/>
    <property type="match status" value="1"/>
</dbReference>
<organism evidence="2 3">
    <name type="scientific">Rhizobium etli bv. mimosae str. IE4771</name>
    <dbReference type="NCBI Taxonomy" id="1432050"/>
    <lineage>
        <taxon>Bacteria</taxon>
        <taxon>Pseudomonadati</taxon>
        <taxon>Pseudomonadota</taxon>
        <taxon>Alphaproteobacteria</taxon>
        <taxon>Hyphomicrobiales</taxon>
        <taxon>Rhizobiaceae</taxon>
        <taxon>Rhizobium/Agrobacterium group</taxon>
        <taxon>Rhizobium</taxon>
    </lineage>
</organism>
<feature type="transmembrane region" description="Helical" evidence="1">
    <location>
        <begin position="13"/>
        <end position="31"/>
    </location>
</feature>
<dbReference type="RefSeq" id="WP_010049060.1">
    <property type="nucleotide sequence ID" value="NZ_CP006988.1"/>
</dbReference>